<evidence type="ECO:0000259" key="1">
    <source>
        <dbReference type="PROSITE" id="PS50943"/>
    </source>
</evidence>
<proteinExistence type="predicted"/>
<feature type="non-terminal residue" evidence="2">
    <location>
        <position position="129"/>
    </location>
</feature>
<reference evidence="2 3" key="1">
    <citation type="journal article" date="2022" name="Front. Microbiol.">
        <title>Commensal bacteria contribute to the growth of multidrug-resistant Avibacterium paragallinarum in chickens.</title>
        <authorList>
            <person name="Zhu J."/>
            <person name="Chen Y."/>
            <person name="Wu Y."/>
            <person name="Wang Y."/>
            <person name="Zhu K."/>
        </authorList>
    </citation>
    <scope>NUCLEOTIDE SEQUENCE [LARGE SCALE GENOMIC DNA]</scope>
    <source>
        <strain evidence="2 3">AV25</strain>
    </source>
</reference>
<dbReference type="EMBL" id="JAMDKF010000002">
    <property type="protein sequence ID" value="MEE6040426.1"/>
    <property type="molecule type" value="Genomic_DNA"/>
</dbReference>
<name>A0ABU7QEL4_AVIPA</name>
<feature type="domain" description="HTH cro/C1-type" evidence="1">
    <location>
        <begin position="5"/>
        <end position="60"/>
    </location>
</feature>
<dbReference type="PROSITE" id="PS50943">
    <property type="entry name" value="HTH_CROC1"/>
    <property type="match status" value="1"/>
</dbReference>
<accession>A0ABU7QEL4</accession>
<keyword evidence="3" id="KW-1185">Reference proteome</keyword>
<dbReference type="InterPro" id="IPR010982">
    <property type="entry name" value="Lambda_DNA-bd_dom_sf"/>
</dbReference>
<dbReference type="CDD" id="cd00093">
    <property type="entry name" value="HTH_XRE"/>
    <property type="match status" value="1"/>
</dbReference>
<gene>
    <name evidence="2" type="ORF">M5S13_00790</name>
</gene>
<dbReference type="Proteomes" id="UP001347884">
    <property type="component" value="Unassembled WGS sequence"/>
</dbReference>
<dbReference type="RefSeq" id="WP_330935057.1">
    <property type="nucleotide sequence ID" value="NZ_JAMDKE010000001.1"/>
</dbReference>
<dbReference type="SUPFAM" id="SSF47413">
    <property type="entry name" value="lambda repressor-like DNA-binding domains"/>
    <property type="match status" value="1"/>
</dbReference>
<dbReference type="Gene3D" id="1.10.260.40">
    <property type="entry name" value="lambda repressor-like DNA-binding domains"/>
    <property type="match status" value="1"/>
</dbReference>
<organism evidence="2 3">
    <name type="scientific">Avibacterium paragallinarum</name>
    <name type="common">Haemophilus gallinarum</name>
    <dbReference type="NCBI Taxonomy" id="728"/>
    <lineage>
        <taxon>Bacteria</taxon>
        <taxon>Pseudomonadati</taxon>
        <taxon>Pseudomonadota</taxon>
        <taxon>Gammaproteobacteria</taxon>
        <taxon>Pasteurellales</taxon>
        <taxon>Pasteurellaceae</taxon>
        <taxon>Avibacterium</taxon>
    </lineage>
</organism>
<dbReference type="InterPro" id="IPR001387">
    <property type="entry name" value="Cro/C1-type_HTH"/>
</dbReference>
<dbReference type="Pfam" id="PF01381">
    <property type="entry name" value="HTH_3"/>
    <property type="match status" value="1"/>
</dbReference>
<dbReference type="SMART" id="SM00530">
    <property type="entry name" value="HTH_XRE"/>
    <property type="match status" value="1"/>
</dbReference>
<evidence type="ECO:0000313" key="2">
    <source>
        <dbReference type="EMBL" id="MEE6040426.1"/>
    </source>
</evidence>
<evidence type="ECO:0000313" key="3">
    <source>
        <dbReference type="Proteomes" id="UP001347884"/>
    </source>
</evidence>
<protein>
    <submittedName>
        <fullName evidence="2">Helix-turn-helix domain-containing protein</fullName>
    </submittedName>
</protein>
<comment type="caution">
    <text evidence="2">The sequence shown here is derived from an EMBL/GenBank/DDBJ whole genome shotgun (WGS) entry which is preliminary data.</text>
</comment>
<sequence length="129" mass="14500">MKEQLQRYMQEQGLTQGQIAKAIGKSITTVSQYLKGNYNGKTDEIDDAVARLLQREKDKVVERRFNDGFVETYAAQRCLDAIYIAHAESDIAVITGAAGLGKTQALKHYMERNPETIFVEVEPSYSPKV</sequence>